<evidence type="ECO:0000313" key="6">
    <source>
        <dbReference type="Proteomes" id="UP000515873"/>
    </source>
</evidence>
<reference evidence="5 6" key="1">
    <citation type="submission" date="2020-08" db="EMBL/GenBank/DDBJ databases">
        <title>Dyella sp. G9 isolated from forest soil.</title>
        <authorList>
            <person name="Fu J."/>
            <person name="Qiu L."/>
        </authorList>
    </citation>
    <scope>NUCLEOTIDE SEQUENCE [LARGE SCALE GENOMIC DNA]</scope>
    <source>
        <strain evidence="5 6">G9</strain>
    </source>
</reference>
<keyword evidence="3" id="KW-0732">Signal</keyword>
<dbReference type="KEGG" id="dtl:H8F01_02750"/>
<feature type="chain" id="PRO_5028960464" evidence="3">
    <location>
        <begin position="24"/>
        <end position="360"/>
    </location>
</feature>
<evidence type="ECO:0000256" key="1">
    <source>
        <dbReference type="ARBA" id="ARBA00006625"/>
    </source>
</evidence>
<organism evidence="5 6">
    <name type="scientific">Dyella telluris</name>
    <dbReference type="NCBI Taxonomy" id="2763498"/>
    <lineage>
        <taxon>Bacteria</taxon>
        <taxon>Pseudomonadati</taxon>
        <taxon>Pseudomonadota</taxon>
        <taxon>Gammaproteobacteria</taxon>
        <taxon>Lysobacterales</taxon>
        <taxon>Rhodanobacteraceae</taxon>
        <taxon>Dyella</taxon>
    </lineage>
</organism>
<dbReference type="Gene3D" id="3.60.60.10">
    <property type="entry name" value="Penicillin V Acylase, Chain A"/>
    <property type="match status" value="1"/>
</dbReference>
<feature type="signal peptide" evidence="3">
    <location>
        <begin position="1"/>
        <end position="23"/>
    </location>
</feature>
<dbReference type="PANTHER" id="PTHR35527">
    <property type="entry name" value="CHOLOYLGLYCINE HYDROLASE"/>
    <property type="match status" value="1"/>
</dbReference>
<evidence type="ECO:0000313" key="5">
    <source>
        <dbReference type="EMBL" id="QNK02101.1"/>
    </source>
</evidence>
<evidence type="ECO:0000259" key="4">
    <source>
        <dbReference type="Pfam" id="PF02275"/>
    </source>
</evidence>
<gene>
    <name evidence="5" type="ORF">H8F01_02750</name>
</gene>
<dbReference type="CDD" id="cd01902">
    <property type="entry name" value="Ntn_CGH"/>
    <property type="match status" value="1"/>
</dbReference>
<dbReference type="InterPro" id="IPR029132">
    <property type="entry name" value="CBAH/NAAA_C"/>
</dbReference>
<dbReference type="SUPFAM" id="SSF56235">
    <property type="entry name" value="N-terminal nucleophile aminohydrolases (Ntn hydrolases)"/>
    <property type="match status" value="1"/>
</dbReference>
<dbReference type="PROSITE" id="PS51257">
    <property type="entry name" value="PROKAR_LIPOPROTEIN"/>
    <property type="match status" value="1"/>
</dbReference>
<keyword evidence="6" id="KW-1185">Reference proteome</keyword>
<dbReference type="RefSeq" id="WP_187057558.1">
    <property type="nucleotide sequence ID" value="NZ_CP060412.1"/>
</dbReference>
<feature type="domain" description="Choloylglycine hydrolase/NAAA C-terminal" evidence="4">
    <location>
        <begin position="24"/>
        <end position="321"/>
    </location>
</feature>
<dbReference type="InterPro" id="IPR052193">
    <property type="entry name" value="Peptidase_C59"/>
</dbReference>
<keyword evidence="2 5" id="KW-0378">Hydrolase</keyword>
<protein>
    <submittedName>
        <fullName evidence="5">Linear amide C-N hydrolase</fullName>
    </submittedName>
</protein>
<dbReference type="Pfam" id="PF02275">
    <property type="entry name" value="CBAH"/>
    <property type="match status" value="1"/>
</dbReference>
<name>A0A7G8Q5P3_9GAMM</name>
<dbReference type="Proteomes" id="UP000515873">
    <property type="component" value="Chromosome"/>
</dbReference>
<evidence type="ECO:0000256" key="3">
    <source>
        <dbReference type="SAM" id="SignalP"/>
    </source>
</evidence>
<dbReference type="InterPro" id="IPR029055">
    <property type="entry name" value="Ntn_hydrolases_N"/>
</dbReference>
<evidence type="ECO:0000256" key="2">
    <source>
        <dbReference type="ARBA" id="ARBA00022801"/>
    </source>
</evidence>
<proteinExistence type="inferred from homology"/>
<accession>A0A7G8Q5P3</accession>
<dbReference type="GO" id="GO:0016787">
    <property type="term" value="F:hydrolase activity"/>
    <property type="evidence" value="ECO:0007669"/>
    <property type="project" value="UniProtKB-KW"/>
</dbReference>
<dbReference type="AlphaFoldDB" id="A0A7G8Q5P3"/>
<dbReference type="EMBL" id="CP060412">
    <property type="protein sequence ID" value="QNK02101.1"/>
    <property type="molecule type" value="Genomic_DNA"/>
</dbReference>
<dbReference type="PANTHER" id="PTHR35527:SF2">
    <property type="entry name" value="HYDROLASE"/>
    <property type="match status" value="1"/>
</dbReference>
<comment type="similarity">
    <text evidence="1">Belongs to the peptidase C59 family.</text>
</comment>
<sequence length="360" mass="39376">MRRQILAVALALSASMATVSSYACTRTLYVGQDNTVITGRNMDWSEDMDSNMWIFPAGIQRDGNAGPNSPKWTSRYGSVIVAGYDIGSVDGINEKGLVMNALYLAETDFGKPDPKRQHLAISLWGQYILDNFASVDEAVKVLAKEPFQIIAPPLPNGKPLTIHMSMSDASGDSAILEYIGGKLVIHHGHQYKVMTNSPVYDEQLALNTYWEGIGGLKFLPGTNRAADRFVRASFLLDAVPKKPDPNYIKGVPNQNYQYQAVAEVLSVQRAVSVPLGISTPDQPNLSSTIWHTVADQKNLTYYFDSATTPNTFWVDLHKVDLKPGAPVKKLTMAGGKVYAGEVSAQFVETPSFKFMPAPAP</sequence>